<gene>
    <name evidence="7" type="primary">mreB_2</name>
    <name evidence="6" type="synonym">mreB</name>
    <name evidence="7" type="ORF">SK3146_03669</name>
</gene>
<dbReference type="SUPFAM" id="SSF53067">
    <property type="entry name" value="Actin-like ATPase domain"/>
    <property type="match status" value="2"/>
</dbReference>
<feature type="binding site" evidence="6">
    <location>
        <begin position="12"/>
        <end position="14"/>
    </location>
    <ligand>
        <name>ATP</name>
        <dbReference type="ChEBI" id="CHEBI:30616"/>
    </ligand>
</feature>
<evidence type="ECO:0000256" key="2">
    <source>
        <dbReference type="ARBA" id="ARBA00022741"/>
    </source>
</evidence>
<keyword evidence="1 6" id="KW-0963">Cytoplasm</keyword>
<dbReference type="NCBIfam" id="TIGR00904">
    <property type="entry name" value="mreB"/>
    <property type="match status" value="1"/>
</dbReference>
<keyword evidence="2 6" id="KW-0547">Nucleotide-binding</keyword>
<comment type="subunit">
    <text evidence="6">Forms polymers.</text>
</comment>
<sequence>MLSKDIGIDLGTANVLIHVKGRGVVLDEPSVVAIESDTKRVLAVGEEAFRMVGRTPGNIVAIRPLKDGVIADFEITELMLKHFINKVGGKQWYSHPRILICAPTNITSVEQKAIREAAERSGAREVFLEEEPKAAAIGAGMDIYQPSGNMVVDIGGGTTDVAVLSMGDIVTSSSIKIAGDKFDSAIMKYIKSKYKLLIGERTSEDIKVKIGTVYPDGRKETMDIRGRDMVSGLPLTITINSNEIQEALWDPVSSIVAAAKSVLERTPPELSADIIDRGVILTGGGQCCTGSINCWRTSSRFRFLSPKIRCTAWSKGPALCWTTWIRYRSASFSGG</sequence>
<dbReference type="Gene3D" id="3.30.420.40">
    <property type="match status" value="3"/>
</dbReference>
<evidence type="ECO:0000256" key="1">
    <source>
        <dbReference type="ARBA" id="ARBA00022490"/>
    </source>
</evidence>
<dbReference type="PANTHER" id="PTHR42749:SF4">
    <property type="entry name" value="CELL SHAPE-DETERMINING PROTEIN MBL"/>
    <property type="match status" value="1"/>
</dbReference>
<dbReference type="Pfam" id="PF06723">
    <property type="entry name" value="MreB_Mbl"/>
    <property type="match status" value="1"/>
</dbReference>
<keyword evidence="3 6" id="KW-0067">ATP-binding</keyword>
<name>A0ABY4RQN1_9BACL</name>
<evidence type="ECO:0000256" key="3">
    <source>
        <dbReference type="ARBA" id="ARBA00022840"/>
    </source>
</evidence>
<dbReference type="Proteomes" id="UP001057134">
    <property type="component" value="Chromosome"/>
</dbReference>
<dbReference type="HAMAP" id="MF_02207">
    <property type="entry name" value="MreB"/>
    <property type="match status" value="1"/>
</dbReference>
<proteinExistence type="inferred from homology"/>
<evidence type="ECO:0000256" key="6">
    <source>
        <dbReference type="HAMAP-Rule" id="MF_02207"/>
    </source>
</evidence>
<protein>
    <recommendedName>
        <fullName evidence="6">Cell shape-determining protein MreB</fullName>
    </recommendedName>
</protein>
<dbReference type="InterPro" id="IPR043129">
    <property type="entry name" value="ATPase_NBD"/>
</dbReference>
<evidence type="ECO:0000313" key="8">
    <source>
        <dbReference type="Proteomes" id="UP001057134"/>
    </source>
</evidence>
<reference evidence="7" key="2">
    <citation type="journal article" date="2021" name="J Anim Sci Technol">
        <title>Complete genome sequence of Paenibacillus konkukensis sp. nov. SK3146 as a potential probiotic strain.</title>
        <authorList>
            <person name="Jung H.I."/>
            <person name="Park S."/>
            <person name="Niu K.M."/>
            <person name="Lee S.W."/>
            <person name="Kothari D."/>
            <person name="Yi K.J."/>
            <person name="Kim S.K."/>
        </authorList>
    </citation>
    <scope>NUCLEOTIDE SEQUENCE</scope>
    <source>
        <strain evidence="7">SK3146</strain>
    </source>
</reference>
<dbReference type="InterPro" id="IPR056546">
    <property type="entry name" value="MreB_MamK-like"/>
</dbReference>
<evidence type="ECO:0000313" key="7">
    <source>
        <dbReference type="EMBL" id="UQZ84423.1"/>
    </source>
</evidence>
<accession>A0ABY4RQN1</accession>
<keyword evidence="8" id="KW-1185">Reference proteome</keyword>
<keyword evidence="4 6" id="KW-0133">Cell shape</keyword>
<dbReference type="NCBIfam" id="NF010539">
    <property type="entry name" value="PRK13927.1"/>
    <property type="match status" value="1"/>
</dbReference>
<comment type="function">
    <text evidence="6">Forms membrane-associated dynamic filaments that are essential for cell shape determination. Acts by regulating cell wall synthesis and cell elongation, and thus cell shape. A feedback loop between cell geometry and MreB localization may maintain elongated cell shape by targeting cell wall growth to regions of negative cell wall curvature.</text>
</comment>
<dbReference type="EMBL" id="CP027059">
    <property type="protein sequence ID" value="UQZ84423.1"/>
    <property type="molecule type" value="Genomic_DNA"/>
</dbReference>
<comment type="similarity">
    <text evidence="5 6">Belongs to the FtsA/MreB family.</text>
</comment>
<reference evidence="7" key="1">
    <citation type="submission" date="2018-02" db="EMBL/GenBank/DDBJ databases">
        <authorList>
            <person name="Kim S.-K."/>
            <person name="Jung H.-I."/>
            <person name="Lee S.-W."/>
        </authorList>
    </citation>
    <scope>NUCLEOTIDE SEQUENCE</scope>
    <source>
        <strain evidence="7">SK3146</strain>
    </source>
</reference>
<evidence type="ECO:0000256" key="5">
    <source>
        <dbReference type="ARBA" id="ARBA00023458"/>
    </source>
</evidence>
<dbReference type="PRINTS" id="PR01652">
    <property type="entry name" value="SHAPEPROTEIN"/>
</dbReference>
<dbReference type="InterPro" id="IPR004753">
    <property type="entry name" value="MreB"/>
</dbReference>
<organism evidence="7 8">
    <name type="scientific">Paenibacillus konkukensis</name>
    <dbReference type="NCBI Taxonomy" id="2020716"/>
    <lineage>
        <taxon>Bacteria</taxon>
        <taxon>Bacillati</taxon>
        <taxon>Bacillota</taxon>
        <taxon>Bacilli</taxon>
        <taxon>Bacillales</taxon>
        <taxon>Paenibacillaceae</taxon>
        <taxon>Paenibacillus</taxon>
    </lineage>
</organism>
<dbReference type="CDD" id="cd10225">
    <property type="entry name" value="ASKHA_NBD_MreB-like"/>
    <property type="match status" value="1"/>
</dbReference>
<comment type="caution">
    <text evidence="6">Lacks conserved residue(s) required for the propagation of feature annotation.</text>
</comment>
<evidence type="ECO:0000256" key="4">
    <source>
        <dbReference type="ARBA" id="ARBA00022960"/>
    </source>
</evidence>
<feature type="binding site" evidence="6">
    <location>
        <begin position="156"/>
        <end position="158"/>
    </location>
    <ligand>
        <name>ATP</name>
        <dbReference type="ChEBI" id="CHEBI:30616"/>
    </ligand>
</feature>
<dbReference type="PANTHER" id="PTHR42749">
    <property type="entry name" value="CELL SHAPE-DETERMINING PROTEIN MREB"/>
    <property type="match status" value="1"/>
</dbReference>
<feature type="binding site" evidence="6">
    <location>
        <begin position="204"/>
        <end position="207"/>
    </location>
    <ligand>
        <name>ATP</name>
        <dbReference type="ChEBI" id="CHEBI:30616"/>
    </ligand>
</feature>
<comment type="subcellular location">
    <subcellularLocation>
        <location evidence="6">Cytoplasm</location>
    </subcellularLocation>
    <text evidence="6">Membrane-associated.</text>
</comment>